<comment type="catalytic activity">
    <reaction evidence="2">
        <text>(6S)-5-formyl-5,6,7,8-tetrahydrofolate + ATP = (6R)-5,10-methenyltetrahydrofolate + ADP + phosphate</text>
        <dbReference type="Rhea" id="RHEA:10488"/>
        <dbReference type="ChEBI" id="CHEBI:30616"/>
        <dbReference type="ChEBI" id="CHEBI:43474"/>
        <dbReference type="ChEBI" id="CHEBI:57455"/>
        <dbReference type="ChEBI" id="CHEBI:57457"/>
        <dbReference type="ChEBI" id="CHEBI:456216"/>
        <dbReference type="EC" id="6.3.3.2"/>
    </reaction>
</comment>
<dbReference type="AlphaFoldDB" id="A0A916Z5J8"/>
<dbReference type="GO" id="GO:0046872">
    <property type="term" value="F:metal ion binding"/>
    <property type="evidence" value="ECO:0007669"/>
    <property type="project" value="UniProtKB-KW"/>
</dbReference>
<comment type="caution">
    <text evidence="3">The sequence shown here is derived from an EMBL/GenBank/DDBJ whole genome shotgun (WGS) entry which is preliminary data.</text>
</comment>
<reference evidence="3" key="2">
    <citation type="submission" date="2020-09" db="EMBL/GenBank/DDBJ databases">
        <authorList>
            <person name="Sun Q."/>
            <person name="Zhou Y."/>
        </authorList>
    </citation>
    <scope>NUCLEOTIDE SEQUENCE</scope>
    <source>
        <strain evidence="3">CGMCC 1.15360</strain>
    </source>
</reference>
<keyword evidence="2" id="KW-0479">Metal-binding</keyword>
<organism evidence="3 4">
    <name type="scientific">Croceicoccus mobilis</name>
    <dbReference type="NCBI Taxonomy" id="1703339"/>
    <lineage>
        <taxon>Bacteria</taxon>
        <taxon>Pseudomonadati</taxon>
        <taxon>Pseudomonadota</taxon>
        <taxon>Alphaproteobacteria</taxon>
        <taxon>Sphingomonadales</taxon>
        <taxon>Erythrobacteraceae</taxon>
        <taxon>Croceicoccus</taxon>
    </lineage>
</organism>
<accession>A0A916Z5J8</accession>
<evidence type="ECO:0000256" key="1">
    <source>
        <dbReference type="PIRSR" id="PIRSR006806-1"/>
    </source>
</evidence>
<evidence type="ECO:0000313" key="4">
    <source>
        <dbReference type="Proteomes" id="UP000612349"/>
    </source>
</evidence>
<dbReference type="PANTHER" id="PTHR23407">
    <property type="entry name" value="ATPASE INHIBITOR/5-FORMYLTETRAHYDROFOLATE CYCLO-LIGASE"/>
    <property type="match status" value="1"/>
</dbReference>
<dbReference type="GO" id="GO:0005524">
    <property type="term" value="F:ATP binding"/>
    <property type="evidence" value="ECO:0007669"/>
    <property type="project" value="UniProtKB-KW"/>
</dbReference>
<dbReference type="GO" id="GO:0035999">
    <property type="term" value="P:tetrahydrofolate interconversion"/>
    <property type="evidence" value="ECO:0007669"/>
    <property type="project" value="TreeGrafter"/>
</dbReference>
<dbReference type="Proteomes" id="UP000612349">
    <property type="component" value="Unassembled WGS sequence"/>
</dbReference>
<dbReference type="InterPro" id="IPR002698">
    <property type="entry name" value="FTHF_cligase"/>
</dbReference>
<sequence>MVDTKRDLRKRLRQARREHMAALPESVRALLFRRPPAPIETLVPPGAVIGLYHPTPGEAPTGGYARFFAEAGHPLALPRFEAEHTPMQFARWSDPWGDADLEVGPYGALQPAGDAEPLNPEFLFVPLLGFTATGARLGQGGGHYDRWLTANPDAMAVGLAWDVQELAALPVEAHDRPLTAVVTPQRIFGPFGVAGVR</sequence>
<dbReference type="InterPro" id="IPR037171">
    <property type="entry name" value="NagB/RpiA_transferase-like"/>
</dbReference>
<gene>
    <name evidence="3" type="ORF">GCM10010990_28110</name>
</gene>
<evidence type="ECO:0000256" key="2">
    <source>
        <dbReference type="RuleBase" id="RU361279"/>
    </source>
</evidence>
<dbReference type="NCBIfam" id="TIGR02727">
    <property type="entry name" value="MTHFS_bact"/>
    <property type="match status" value="1"/>
</dbReference>
<name>A0A916Z5J8_9SPHN</name>
<dbReference type="SUPFAM" id="SSF100950">
    <property type="entry name" value="NagB/RpiA/CoA transferase-like"/>
    <property type="match status" value="1"/>
</dbReference>
<dbReference type="PANTHER" id="PTHR23407:SF11">
    <property type="entry name" value="CHROMOSOME UNDETERMINED SCAFFOLD_24, WHOLE GENOME SHOTGUN SEQUENCE"/>
    <property type="match status" value="1"/>
</dbReference>
<dbReference type="EMBL" id="BMIP01000006">
    <property type="protein sequence ID" value="GGD76778.1"/>
    <property type="molecule type" value="Genomic_DNA"/>
</dbReference>
<keyword evidence="2" id="KW-0460">Magnesium</keyword>
<reference evidence="3" key="1">
    <citation type="journal article" date="2014" name="Int. J. Syst. Evol. Microbiol.">
        <title>Complete genome sequence of Corynebacterium casei LMG S-19264T (=DSM 44701T), isolated from a smear-ripened cheese.</title>
        <authorList>
            <consortium name="US DOE Joint Genome Institute (JGI-PGF)"/>
            <person name="Walter F."/>
            <person name="Albersmeier A."/>
            <person name="Kalinowski J."/>
            <person name="Ruckert C."/>
        </authorList>
    </citation>
    <scope>NUCLEOTIDE SEQUENCE</scope>
    <source>
        <strain evidence="3">CGMCC 1.15360</strain>
    </source>
</reference>
<dbReference type="EC" id="6.3.3.2" evidence="2"/>
<comment type="similarity">
    <text evidence="2">Belongs to the 5-formyltetrahydrofolate cyclo-ligase family.</text>
</comment>
<dbReference type="GO" id="GO:0009396">
    <property type="term" value="P:folic acid-containing compound biosynthetic process"/>
    <property type="evidence" value="ECO:0007669"/>
    <property type="project" value="TreeGrafter"/>
</dbReference>
<comment type="cofactor">
    <cofactor evidence="2">
        <name>Mg(2+)</name>
        <dbReference type="ChEBI" id="CHEBI:18420"/>
    </cofactor>
</comment>
<protein>
    <recommendedName>
        <fullName evidence="2">5-formyltetrahydrofolate cyclo-ligase</fullName>
        <ecNumber evidence="2">6.3.3.2</ecNumber>
    </recommendedName>
</protein>
<evidence type="ECO:0000313" key="3">
    <source>
        <dbReference type="EMBL" id="GGD76778.1"/>
    </source>
</evidence>
<dbReference type="GO" id="GO:0030272">
    <property type="term" value="F:5-formyltetrahydrofolate cyclo-ligase activity"/>
    <property type="evidence" value="ECO:0007669"/>
    <property type="project" value="UniProtKB-EC"/>
</dbReference>
<dbReference type="Pfam" id="PF01812">
    <property type="entry name" value="5-FTHF_cyc-lig"/>
    <property type="match status" value="1"/>
</dbReference>
<keyword evidence="4" id="KW-1185">Reference proteome</keyword>
<keyword evidence="1 2" id="KW-0067">ATP-binding</keyword>
<feature type="binding site" evidence="1">
    <location>
        <begin position="136"/>
        <end position="144"/>
    </location>
    <ligand>
        <name>ATP</name>
        <dbReference type="ChEBI" id="CHEBI:30616"/>
    </ligand>
</feature>
<dbReference type="InterPro" id="IPR024185">
    <property type="entry name" value="FTHF_cligase-like_sf"/>
</dbReference>
<dbReference type="PIRSF" id="PIRSF006806">
    <property type="entry name" value="FTHF_cligase"/>
    <property type="match status" value="1"/>
</dbReference>
<feature type="binding site" evidence="1">
    <location>
        <begin position="5"/>
        <end position="9"/>
    </location>
    <ligand>
        <name>ATP</name>
        <dbReference type="ChEBI" id="CHEBI:30616"/>
    </ligand>
</feature>
<keyword evidence="1 2" id="KW-0547">Nucleotide-binding</keyword>
<feature type="binding site" evidence="1">
    <location>
        <position position="58"/>
    </location>
    <ligand>
        <name>substrate</name>
    </ligand>
</feature>
<dbReference type="Gene3D" id="3.40.50.10420">
    <property type="entry name" value="NagB/RpiA/CoA transferase-like"/>
    <property type="match status" value="1"/>
</dbReference>
<proteinExistence type="inferred from homology"/>